<evidence type="ECO:0000256" key="2">
    <source>
        <dbReference type="ARBA" id="ARBA00022448"/>
    </source>
</evidence>
<keyword evidence="5 10" id="KW-0812">Transmembrane</keyword>
<evidence type="ECO:0000259" key="12">
    <source>
        <dbReference type="Pfam" id="PF17820"/>
    </source>
</evidence>
<organism evidence="13 14">
    <name type="scientific">Sphingomonas taxi</name>
    <dbReference type="NCBI Taxonomy" id="1549858"/>
    <lineage>
        <taxon>Bacteria</taxon>
        <taxon>Pseudomonadati</taxon>
        <taxon>Pseudomonadota</taxon>
        <taxon>Alphaproteobacteria</taxon>
        <taxon>Sphingomonadales</taxon>
        <taxon>Sphingomonadaceae</taxon>
        <taxon>Sphingomonas</taxon>
    </lineage>
</organism>
<evidence type="ECO:0000256" key="10">
    <source>
        <dbReference type="SAM" id="Phobius"/>
    </source>
</evidence>
<dbReference type="InterPro" id="IPR036034">
    <property type="entry name" value="PDZ_sf"/>
</dbReference>
<feature type="transmembrane region" description="Helical" evidence="10">
    <location>
        <begin position="21"/>
        <end position="42"/>
    </location>
</feature>
<feature type="region of interest" description="Disordered" evidence="9">
    <location>
        <begin position="265"/>
        <end position="284"/>
    </location>
</feature>
<keyword evidence="7 10" id="KW-1133">Transmembrane helix</keyword>
<keyword evidence="6" id="KW-0653">Protein transport</keyword>
<dbReference type="Pfam" id="PF11356">
    <property type="entry name" value="T2SSC"/>
    <property type="match status" value="1"/>
</dbReference>
<accession>A0A2W5RCX7</accession>
<dbReference type="Gene3D" id="2.30.42.10">
    <property type="match status" value="1"/>
</dbReference>
<dbReference type="GO" id="GO:0015031">
    <property type="term" value="P:protein transport"/>
    <property type="evidence" value="ECO:0007669"/>
    <property type="project" value="UniProtKB-KW"/>
</dbReference>
<protein>
    <submittedName>
        <fullName evidence="13">Type II secretory protein PulC</fullName>
    </submittedName>
</protein>
<evidence type="ECO:0000313" key="13">
    <source>
        <dbReference type="EMBL" id="PZQ61110.1"/>
    </source>
</evidence>
<dbReference type="GO" id="GO:0005886">
    <property type="term" value="C:plasma membrane"/>
    <property type="evidence" value="ECO:0007669"/>
    <property type="project" value="UniProtKB-SubCell"/>
</dbReference>
<feature type="domain" description="PDZ" evidence="12">
    <location>
        <begin position="232"/>
        <end position="279"/>
    </location>
</feature>
<evidence type="ECO:0000256" key="1">
    <source>
        <dbReference type="ARBA" id="ARBA00004533"/>
    </source>
</evidence>
<dbReference type="Gene3D" id="2.30.30.830">
    <property type="match status" value="1"/>
</dbReference>
<name>A0A2W5RCX7_9SPHN</name>
<sequence>MRLKFDARARAILRRLPVVNIYSAAELLLLAGLAVQCARLTWVIVTPVSPLGAWAPTGPTVPADPAGVLAAFDPFYRVSGAATAQGPAVVTSLQLTLFGTRMDTAQARGAAIIAGPDGVQNSVAIGEEVAPGVVLKAVAFDHVTLERGGRTEDLFLDQSGGGAAAAPVEGTPVPSTPPPPGAAPASPQISPGGGPATGGATVSPEQLRSEINAIPRIEGGRISGLTVRGQGGSAFRAAGLRDGDVITSVGGRSVSGPADLERLARGNAGSGSLSLTVERGGQPLPLTIPVTR</sequence>
<evidence type="ECO:0000256" key="3">
    <source>
        <dbReference type="ARBA" id="ARBA00022475"/>
    </source>
</evidence>
<keyword evidence="2" id="KW-0813">Transport</keyword>
<keyword evidence="3" id="KW-1003">Cell membrane</keyword>
<feature type="region of interest" description="Disordered" evidence="9">
    <location>
        <begin position="155"/>
        <end position="202"/>
    </location>
</feature>
<dbReference type="SUPFAM" id="SSF50156">
    <property type="entry name" value="PDZ domain-like"/>
    <property type="match status" value="1"/>
</dbReference>
<dbReference type="Pfam" id="PF17820">
    <property type="entry name" value="PDZ_6"/>
    <property type="match status" value="1"/>
</dbReference>
<evidence type="ECO:0000256" key="6">
    <source>
        <dbReference type="ARBA" id="ARBA00022927"/>
    </source>
</evidence>
<evidence type="ECO:0000313" key="14">
    <source>
        <dbReference type="Proteomes" id="UP000249229"/>
    </source>
</evidence>
<feature type="domain" description="Type II secretion system protein GspC N-terminal" evidence="11">
    <location>
        <begin position="27"/>
        <end position="156"/>
    </location>
</feature>
<gene>
    <name evidence="13" type="ORF">DI544_05915</name>
</gene>
<dbReference type="EMBL" id="QFQI01000003">
    <property type="protein sequence ID" value="PZQ61110.1"/>
    <property type="molecule type" value="Genomic_DNA"/>
</dbReference>
<evidence type="ECO:0000256" key="4">
    <source>
        <dbReference type="ARBA" id="ARBA00022519"/>
    </source>
</evidence>
<dbReference type="AlphaFoldDB" id="A0A2W5RCX7"/>
<evidence type="ECO:0000259" key="11">
    <source>
        <dbReference type="Pfam" id="PF11356"/>
    </source>
</evidence>
<reference evidence="13 14" key="1">
    <citation type="submission" date="2017-08" db="EMBL/GenBank/DDBJ databases">
        <title>Infants hospitalized years apart are colonized by the same room-sourced microbial strains.</title>
        <authorList>
            <person name="Brooks B."/>
            <person name="Olm M.R."/>
            <person name="Firek B.A."/>
            <person name="Baker R."/>
            <person name="Thomas B.C."/>
            <person name="Morowitz M.J."/>
            <person name="Banfield J.F."/>
        </authorList>
    </citation>
    <scope>NUCLEOTIDE SEQUENCE [LARGE SCALE GENOMIC DNA]</scope>
    <source>
        <strain evidence="13">S2_005_001_R1_22</strain>
    </source>
</reference>
<comment type="subcellular location">
    <subcellularLocation>
        <location evidence="1">Cell inner membrane</location>
    </subcellularLocation>
</comment>
<evidence type="ECO:0000256" key="5">
    <source>
        <dbReference type="ARBA" id="ARBA00022692"/>
    </source>
</evidence>
<dbReference type="Proteomes" id="UP000249229">
    <property type="component" value="Unassembled WGS sequence"/>
</dbReference>
<evidence type="ECO:0000256" key="7">
    <source>
        <dbReference type="ARBA" id="ARBA00022989"/>
    </source>
</evidence>
<evidence type="ECO:0000256" key="8">
    <source>
        <dbReference type="ARBA" id="ARBA00023136"/>
    </source>
</evidence>
<proteinExistence type="predicted"/>
<keyword evidence="8 10" id="KW-0472">Membrane</keyword>
<dbReference type="InterPro" id="IPR041489">
    <property type="entry name" value="PDZ_6"/>
</dbReference>
<keyword evidence="4" id="KW-0997">Cell inner membrane</keyword>
<evidence type="ECO:0000256" key="9">
    <source>
        <dbReference type="SAM" id="MobiDB-lite"/>
    </source>
</evidence>
<dbReference type="InterPro" id="IPR024961">
    <property type="entry name" value="T2SS_GspC_N"/>
</dbReference>
<comment type="caution">
    <text evidence="13">The sequence shown here is derived from an EMBL/GenBank/DDBJ whole genome shotgun (WGS) entry which is preliminary data.</text>
</comment>